<name>A0A7I9UYN0_9ACTN</name>
<gene>
    <name evidence="3" type="ORF">nbrc107697_19490</name>
</gene>
<comment type="caution">
    <text evidence="3">The sequence shown here is derived from an EMBL/GenBank/DDBJ whole genome shotgun (WGS) entry which is preliminary data.</text>
</comment>
<protein>
    <recommendedName>
        <fullName evidence="2">DUF222 domain-containing protein</fullName>
    </recommendedName>
</protein>
<evidence type="ECO:0000256" key="1">
    <source>
        <dbReference type="SAM" id="MobiDB-lite"/>
    </source>
</evidence>
<dbReference type="InterPro" id="IPR003870">
    <property type="entry name" value="DUF222"/>
</dbReference>
<dbReference type="Pfam" id="PF02720">
    <property type="entry name" value="DUF222"/>
    <property type="match status" value="1"/>
</dbReference>
<dbReference type="Proteomes" id="UP000444980">
    <property type="component" value="Unassembled WGS sequence"/>
</dbReference>
<evidence type="ECO:0000313" key="4">
    <source>
        <dbReference type="Proteomes" id="UP000444980"/>
    </source>
</evidence>
<dbReference type="AlphaFoldDB" id="A0A7I9UYN0"/>
<accession>A0A7I9UYN0</accession>
<organism evidence="3 4">
    <name type="scientific">Gordonia crocea</name>
    <dbReference type="NCBI Taxonomy" id="589162"/>
    <lineage>
        <taxon>Bacteria</taxon>
        <taxon>Bacillati</taxon>
        <taxon>Actinomycetota</taxon>
        <taxon>Actinomycetes</taxon>
        <taxon>Mycobacteriales</taxon>
        <taxon>Gordoniaceae</taxon>
        <taxon>Gordonia</taxon>
    </lineage>
</organism>
<sequence>MELARLIDAAVQKLSAAPLGLMTDGDVLAAVESLETTRRRIDGVDAAFFVEVNDRQVFLRTGHAKPRDFYAQHLRLGATEAKFREQIAATIGRLTAMTGEKLAPKRERLAEAVAAGEVGGHHVREVEKVLDKIPGAVTTEDTELAVAMLSTAAREVMPEEIGKLGQRILAHLDPDGTLTDDVDRRRQRGITIGRQDARLMSKISGYLTPAVRAKLEVLLDNWAKPGMNNPDDEDSLSGSAAQLGTQDRVVASDAAARDRRTPAQRNHDALDKGLDWLLGREAFGSPDRIPAQLVITVDEADLARRAGVGLTATGTLIPVGDLVAVAADAVPWLEVFKNSTRQVLDFGRGKRIATLAQRLALFGRDRGCTRPLCTEPFSRTQAHHAAADWADGGQTDLGDLAAACGADNRNVGDRPGQWQTRPLTAGPDAGRTGWRLTGSDGPWRTNPVHDPVHSLGHRAEPAQAATDSDPPAEQEDPAALPNTAASRPAGAA</sequence>
<feature type="domain" description="DUF222" evidence="2">
    <location>
        <begin position="29"/>
        <end position="365"/>
    </location>
</feature>
<proteinExistence type="predicted"/>
<keyword evidence="4" id="KW-1185">Reference proteome</keyword>
<feature type="region of interest" description="Disordered" evidence="1">
    <location>
        <begin position="408"/>
        <end position="492"/>
    </location>
</feature>
<evidence type="ECO:0000313" key="3">
    <source>
        <dbReference type="EMBL" id="GED97910.1"/>
    </source>
</evidence>
<dbReference type="EMBL" id="BJOU01000001">
    <property type="protein sequence ID" value="GED97910.1"/>
    <property type="molecule type" value="Genomic_DNA"/>
</dbReference>
<evidence type="ECO:0000259" key="2">
    <source>
        <dbReference type="Pfam" id="PF02720"/>
    </source>
</evidence>
<reference evidence="4" key="1">
    <citation type="submission" date="2019-06" db="EMBL/GenBank/DDBJ databases">
        <title>Gordonia isolated from sludge of a wastewater treatment plant.</title>
        <authorList>
            <person name="Tamura T."/>
            <person name="Aoyama K."/>
            <person name="Kang Y."/>
            <person name="Saito S."/>
            <person name="Akiyama N."/>
            <person name="Yazawa K."/>
            <person name="Gonoi T."/>
            <person name="Mikami Y."/>
        </authorList>
    </citation>
    <scope>NUCLEOTIDE SEQUENCE [LARGE SCALE GENOMIC DNA]</scope>
    <source>
        <strain evidence="4">NBRC 107697</strain>
    </source>
</reference>